<dbReference type="CDD" id="cd21109">
    <property type="entry name" value="SPASM"/>
    <property type="match status" value="1"/>
</dbReference>
<keyword evidence="6" id="KW-0411">Iron-sulfur</keyword>
<comment type="caution">
    <text evidence="9">The sequence shown here is derived from an EMBL/GenBank/DDBJ whole genome shotgun (WGS) entry which is preliminary data.</text>
</comment>
<evidence type="ECO:0000313" key="9">
    <source>
        <dbReference type="EMBL" id="OEJ15847.1"/>
    </source>
</evidence>
<name>A0A1E5NIF4_9SPIR</name>
<evidence type="ECO:0000313" key="10">
    <source>
        <dbReference type="Proteomes" id="UP000095247"/>
    </source>
</evidence>
<dbReference type="SUPFAM" id="SSF102114">
    <property type="entry name" value="Radical SAM enzymes"/>
    <property type="match status" value="1"/>
</dbReference>
<keyword evidence="2" id="KW-0004">4Fe-4S</keyword>
<dbReference type="EMBL" id="MDCO01000001">
    <property type="protein sequence ID" value="OEJ15847.1"/>
    <property type="molecule type" value="Genomic_DNA"/>
</dbReference>
<dbReference type="InterPro" id="IPR023885">
    <property type="entry name" value="4Fe4S-binding_SPASM_dom"/>
</dbReference>
<dbReference type="SFLD" id="SFLDS00029">
    <property type="entry name" value="Radical_SAM"/>
    <property type="match status" value="1"/>
</dbReference>
<dbReference type="PANTHER" id="PTHR43787:SF10">
    <property type="entry name" value="COFACTOR MODIFYING PROTEIN"/>
    <property type="match status" value="1"/>
</dbReference>
<keyword evidence="5" id="KW-0408">Iron</keyword>
<dbReference type="InterPro" id="IPR058240">
    <property type="entry name" value="rSAM_sf"/>
</dbReference>
<dbReference type="Proteomes" id="UP000095247">
    <property type="component" value="Unassembled WGS sequence"/>
</dbReference>
<gene>
    <name evidence="9" type="ORF">BFL38_10330</name>
</gene>
<feature type="domain" description="Radical SAM core" evidence="7">
    <location>
        <begin position="94"/>
        <end position="199"/>
    </location>
</feature>
<feature type="domain" description="4Fe4S-binding SPASM" evidence="8">
    <location>
        <begin position="283"/>
        <end position="354"/>
    </location>
</feature>
<protein>
    <submittedName>
        <fullName evidence="9">Uncharacterized protein</fullName>
    </submittedName>
</protein>
<proteinExistence type="predicted"/>
<evidence type="ECO:0000256" key="1">
    <source>
        <dbReference type="ARBA" id="ARBA00001966"/>
    </source>
</evidence>
<dbReference type="AlphaFoldDB" id="A0A1E5NIF4"/>
<evidence type="ECO:0000256" key="6">
    <source>
        <dbReference type="ARBA" id="ARBA00023014"/>
    </source>
</evidence>
<sequence>MNKKVIDKIVWWIPFKNLRNSIRDLINTNYDKICNIENKISYIENKIYNDSENSTKEKYRMLIDKTANLLMNQENEEIKKKMFKENVHLIEIAISSYCNRKCWFCPNFIVDRQSKISELDEKLFLKLIMELKEIDYSGYITLHRYNETLYNKELVIKRIRQINENIPNSKVKIFTNGDYLDLEYLRILRNLNVKNILISYYYDALDRNTPFDIENIIKPGMDKLINKLNLNYNVIISTNNEYYLKLEYKDMEIIYKAQNFKNVATPRGNTVKDINLRKRVIQCFMPVISIQVDYDGNYTPCCELRSDIEEHKKYILGNIASDTVFDIYTNKKIADFRKDIFTIGDKKSVCYNCKQSEYNMPGYF</sequence>
<evidence type="ECO:0000256" key="2">
    <source>
        <dbReference type="ARBA" id="ARBA00022485"/>
    </source>
</evidence>
<dbReference type="Gene3D" id="3.20.20.70">
    <property type="entry name" value="Aldolase class I"/>
    <property type="match status" value="1"/>
</dbReference>
<dbReference type="GO" id="GO:0051539">
    <property type="term" value="F:4 iron, 4 sulfur cluster binding"/>
    <property type="evidence" value="ECO:0007669"/>
    <property type="project" value="UniProtKB-KW"/>
</dbReference>
<evidence type="ECO:0000256" key="4">
    <source>
        <dbReference type="ARBA" id="ARBA00022723"/>
    </source>
</evidence>
<accession>A0A1E5NIF4</accession>
<evidence type="ECO:0000259" key="7">
    <source>
        <dbReference type="Pfam" id="PF04055"/>
    </source>
</evidence>
<dbReference type="InterPro" id="IPR013785">
    <property type="entry name" value="Aldolase_TIM"/>
</dbReference>
<dbReference type="PANTHER" id="PTHR43787">
    <property type="entry name" value="FEMO COFACTOR BIOSYNTHESIS PROTEIN NIFB-RELATED"/>
    <property type="match status" value="1"/>
</dbReference>
<dbReference type="GO" id="GO:0003824">
    <property type="term" value="F:catalytic activity"/>
    <property type="evidence" value="ECO:0007669"/>
    <property type="project" value="InterPro"/>
</dbReference>
<evidence type="ECO:0000256" key="5">
    <source>
        <dbReference type="ARBA" id="ARBA00023004"/>
    </source>
</evidence>
<evidence type="ECO:0000259" key="8">
    <source>
        <dbReference type="Pfam" id="PF13186"/>
    </source>
</evidence>
<dbReference type="Pfam" id="PF04055">
    <property type="entry name" value="Radical_SAM"/>
    <property type="match status" value="1"/>
</dbReference>
<comment type="cofactor">
    <cofactor evidence="1">
        <name>[4Fe-4S] cluster</name>
        <dbReference type="ChEBI" id="CHEBI:49883"/>
    </cofactor>
</comment>
<dbReference type="InterPro" id="IPR007197">
    <property type="entry name" value="rSAM"/>
</dbReference>
<keyword evidence="4" id="KW-0479">Metal-binding</keyword>
<dbReference type="RefSeq" id="WP_069725323.1">
    <property type="nucleotide sequence ID" value="NZ_MDCO01000001.1"/>
</dbReference>
<keyword evidence="3" id="KW-0949">S-adenosyl-L-methionine</keyword>
<reference evidence="9 10" key="1">
    <citation type="submission" date="2016-08" db="EMBL/GenBank/DDBJ databases">
        <title>Characterization and recognition of Brachyspira hampsonii sp. nov., a novel intestinal spirochete that is pathogenic to pigs.</title>
        <authorList>
            <person name="Mirajkar N."/>
            <person name="La T."/>
            <person name="Phillips N."/>
            <person name="Hampson D."/>
            <person name="Gebhart C."/>
        </authorList>
    </citation>
    <scope>NUCLEOTIDE SEQUENCE [LARGE SCALE GENOMIC DNA]</scope>
    <source>
        <strain evidence="9 10">P280/1</strain>
    </source>
</reference>
<dbReference type="GO" id="GO:0046872">
    <property type="term" value="F:metal ion binding"/>
    <property type="evidence" value="ECO:0007669"/>
    <property type="project" value="UniProtKB-KW"/>
</dbReference>
<organism evidence="9 10">
    <name type="scientific">Brachyspira hampsonii</name>
    <dbReference type="NCBI Taxonomy" id="1287055"/>
    <lineage>
        <taxon>Bacteria</taxon>
        <taxon>Pseudomonadati</taxon>
        <taxon>Spirochaetota</taxon>
        <taxon>Spirochaetia</taxon>
        <taxon>Brachyspirales</taxon>
        <taxon>Brachyspiraceae</taxon>
        <taxon>Brachyspira</taxon>
    </lineage>
</organism>
<evidence type="ECO:0000256" key="3">
    <source>
        <dbReference type="ARBA" id="ARBA00022691"/>
    </source>
</evidence>
<dbReference type="Pfam" id="PF13186">
    <property type="entry name" value="SPASM"/>
    <property type="match status" value="1"/>
</dbReference>